<dbReference type="AlphaFoldDB" id="S8CER5"/>
<dbReference type="Pfam" id="PF00560">
    <property type="entry name" value="LRR_1"/>
    <property type="match status" value="1"/>
</dbReference>
<dbReference type="GO" id="GO:0006952">
    <property type="term" value="P:defense response"/>
    <property type="evidence" value="ECO:0007669"/>
    <property type="project" value="UniProtKB-ARBA"/>
</dbReference>
<dbReference type="GO" id="GO:0005886">
    <property type="term" value="C:plasma membrane"/>
    <property type="evidence" value="ECO:0007669"/>
    <property type="project" value="UniProtKB-SubCell"/>
</dbReference>
<evidence type="ECO:0000256" key="4">
    <source>
        <dbReference type="ARBA" id="ARBA00022729"/>
    </source>
</evidence>
<dbReference type="SMART" id="SM00369">
    <property type="entry name" value="LRR_TYP"/>
    <property type="match status" value="5"/>
</dbReference>
<dbReference type="InterPro" id="IPR003591">
    <property type="entry name" value="Leu-rich_rpt_typical-subtyp"/>
</dbReference>
<evidence type="ECO:0000313" key="8">
    <source>
        <dbReference type="Proteomes" id="UP000015453"/>
    </source>
</evidence>
<comment type="caution">
    <text evidence="7">The sequence shown here is derived from an EMBL/GenBank/DDBJ whole genome shotgun (WGS) entry which is preliminary data.</text>
</comment>
<dbReference type="Gene3D" id="3.80.10.10">
    <property type="entry name" value="Ribonuclease Inhibitor"/>
    <property type="match status" value="2"/>
</dbReference>
<dbReference type="SUPFAM" id="SSF52058">
    <property type="entry name" value="L domain-like"/>
    <property type="match status" value="1"/>
</dbReference>
<sequence>TDPLELQAVYDIMRATGNEWAESIPDVCRSRWHGIECLPDDDGGGALHVVSLSFGALSDDTAFPTCGSMNPVISEAVTKLPRLRSLFFYRCLDGNPQEIPRFLGELGSGLRNLVLRGNGHVGGIPEELGNLTGLEVLDLHGNDLSGAVPASLGRIRGLRSLDLSWNRLSGSVPSVDFPVIRVLDLNGNRFAGALPIRMLSSGDALLKVDLSGNEFSGGIHGLSALKNLILLDLSYNELVGALPESLSGLASLQALILAGNPMAGAALPETAFVGLSSLLVLVLSDMSLEGPIPRSIGELKTLRVLRLDGNRLNGSIPESFSALSRLSELRLDSCRLTGPIPFTGEMISRMGRKLRLENNLGLCYGGGGIEDDLMIADGIPRCDTLNGRPDVEIERLS</sequence>
<gene>
    <name evidence="7" type="ORF">M569_11790</name>
</gene>
<dbReference type="GO" id="GO:0051707">
    <property type="term" value="P:response to other organism"/>
    <property type="evidence" value="ECO:0007669"/>
    <property type="project" value="UniProtKB-ARBA"/>
</dbReference>
<evidence type="ECO:0000256" key="2">
    <source>
        <dbReference type="ARBA" id="ARBA00022475"/>
    </source>
</evidence>
<keyword evidence="8" id="KW-1185">Reference proteome</keyword>
<dbReference type="PRINTS" id="PR00019">
    <property type="entry name" value="LEURICHRPT"/>
</dbReference>
<keyword evidence="6" id="KW-0472">Membrane</keyword>
<comment type="subcellular location">
    <subcellularLocation>
        <location evidence="1">Cell membrane</location>
    </subcellularLocation>
</comment>
<evidence type="ECO:0000256" key="6">
    <source>
        <dbReference type="ARBA" id="ARBA00023136"/>
    </source>
</evidence>
<evidence type="ECO:0000256" key="1">
    <source>
        <dbReference type="ARBA" id="ARBA00004236"/>
    </source>
</evidence>
<dbReference type="EMBL" id="AUSU01005765">
    <property type="protein sequence ID" value="EPS62996.1"/>
    <property type="molecule type" value="Genomic_DNA"/>
</dbReference>
<feature type="non-terminal residue" evidence="7">
    <location>
        <position position="397"/>
    </location>
</feature>
<evidence type="ECO:0000256" key="3">
    <source>
        <dbReference type="ARBA" id="ARBA00022614"/>
    </source>
</evidence>
<keyword evidence="3" id="KW-0433">Leucine-rich repeat</keyword>
<name>S8CER5_9LAMI</name>
<evidence type="ECO:0000313" key="7">
    <source>
        <dbReference type="EMBL" id="EPS62996.1"/>
    </source>
</evidence>
<accession>S8CER5</accession>
<dbReference type="FunFam" id="3.80.10.10:FF:000269">
    <property type="entry name" value="Piriformospora indica-insensitive protein 2"/>
    <property type="match status" value="1"/>
</dbReference>
<evidence type="ECO:0000256" key="5">
    <source>
        <dbReference type="ARBA" id="ARBA00022737"/>
    </source>
</evidence>
<feature type="non-terminal residue" evidence="7">
    <location>
        <position position="1"/>
    </location>
</feature>
<reference evidence="7 8" key="1">
    <citation type="journal article" date="2013" name="BMC Genomics">
        <title>The miniature genome of a carnivorous plant Genlisea aurea contains a low number of genes and short non-coding sequences.</title>
        <authorList>
            <person name="Leushkin E.V."/>
            <person name="Sutormin R.A."/>
            <person name="Nabieva E.R."/>
            <person name="Penin A.A."/>
            <person name="Kondrashov A.S."/>
            <person name="Logacheva M.D."/>
        </authorList>
    </citation>
    <scope>NUCLEOTIDE SEQUENCE [LARGE SCALE GENOMIC DNA]</scope>
</reference>
<dbReference type="InterPro" id="IPR032675">
    <property type="entry name" value="LRR_dom_sf"/>
</dbReference>
<dbReference type="InterPro" id="IPR001611">
    <property type="entry name" value="Leu-rich_rpt"/>
</dbReference>
<evidence type="ECO:0008006" key="9">
    <source>
        <dbReference type="Google" id="ProtNLM"/>
    </source>
</evidence>
<dbReference type="OrthoDB" id="676979at2759"/>
<dbReference type="InterPro" id="IPR052595">
    <property type="entry name" value="LRRC69/RLP"/>
</dbReference>
<protein>
    <recommendedName>
        <fullName evidence="9">Leucine-rich repeat-containing N-terminal plant-type domain-containing protein</fullName>
    </recommendedName>
</protein>
<dbReference type="Proteomes" id="UP000015453">
    <property type="component" value="Unassembled WGS sequence"/>
</dbReference>
<dbReference type="Pfam" id="PF13855">
    <property type="entry name" value="LRR_8"/>
    <property type="match status" value="2"/>
</dbReference>
<keyword evidence="2" id="KW-1003">Cell membrane</keyword>
<keyword evidence="4" id="KW-0732">Signal</keyword>
<organism evidence="7 8">
    <name type="scientific">Genlisea aurea</name>
    <dbReference type="NCBI Taxonomy" id="192259"/>
    <lineage>
        <taxon>Eukaryota</taxon>
        <taxon>Viridiplantae</taxon>
        <taxon>Streptophyta</taxon>
        <taxon>Embryophyta</taxon>
        <taxon>Tracheophyta</taxon>
        <taxon>Spermatophyta</taxon>
        <taxon>Magnoliopsida</taxon>
        <taxon>eudicotyledons</taxon>
        <taxon>Gunneridae</taxon>
        <taxon>Pentapetalae</taxon>
        <taxon>asterids</taxon>
        <taxon>lamiids</taxon>
        <taxon>Lamiales</taxon>
        <taxon>Lentibulariaceae</taxon>
        <taxon>Genlisea</taxon>
    </lineage>
</organism>
<dbReference type="FunFam" id="3.80.10.10:FF:001678">
    <property type="entry name" value="Calmodulin-binding receptor kinase CaMRLK"/>
    <property type="match status" value="1"/>
</dbReference>
<dbReference type="PANTHER" id="PTHR48057">
    <property type="entry name" value="LEUCINE-RICH REPEAT SERINE/THREONINE-PROTEIN KINASE 1"/>
    <property type="match status" value="1"/>
</dbReference>
<keyword evidence="5" id="KW-0677">Repeat</keyword>
<proteinExistence type="predicted"/>